<gene>
    <name evidence="4" type="primary">cyp138</name>
    <name evidence="4" type="ORF">Asi02nite_19690</name>
</gene>
<comment type="caution">
    <text evidence="4">The sequence shown here is derived from an EMBL/GenBank/DDBJ whole genome shotgun (WGS) entry which is preliminary data.</text>
</comment>
<dbReference type="PRINTS" id="PR00463">
    <property type="entry name" value="EP450I"/>
</dbReference>
<dbReference type="Proteomes" id="UP000604117">
    <property type="component" value="Unassembled WGS sequence"/>
</dbReference>
<dbReference type="InterPro" id="IPR036396">
    <property type="entry name" value="Cyt_P450_sf"/>
</dbReference>
<comment type="cofactor">
    <cofactor evidence="1">
        <name>heme</name>
        <dbReference type="ChEBI" id="CHEBI:30413"/>
    </cofactor>
</comment>
<evidence type="ECO:0000313" key="4">
    <source>
        <dbReference type="EMBL" id="GIF72451.1"/>
    </source>
</evidence>
<keyword evidence="3" id="KW-0503">Monooxygenase</keyword>
<dbReference type="CDD" id="cd11053">
    <property type="entry name" value="CYP110-like"/>
    <property type="match status" value="1"/>
</dbReference>
<keyword evidence="5" id="KW-1185">Reference proteome</keyword>
<protein>
    <submittedName>
        <fullName evidence="4">Cytochrome P450 138</fullName>
    </submittedName>
</protein>
<accession>A0ABQ4CMD0</accession>
<dbReference type="PRINTS" id="PR00385">
    <property type="entry name" value="P450"/>
</dbReference>
<evidence type="ECO:0000256" key="2">
    <source>
        <dbReference type="ARBA" id="ARBA00010617"/>
    </source>
</evidence>
<dbReference type="PANTHER" id="PTHR24305">
    <property type="entry name" value="CYTOCHROME P450"/>
    <property type="match status" value="1"/>
</dbReference>
<keyword evidence="3" id="KW-0479">Metal-binding</keyword>
<evidence type="ECO:0000313" key="5">
    <source>
        <dbReference type="Proteomes" id="UP000604117"/>
    </source>
</evidence>
<evidence type="ECO:0000256" key="3">
    <source>
        <dbReference type="RuleBase" id="RU000461"/>
    </source>
</evidence>
<dbReference type="InterPro" id="IPR050121">
    <property type="entry name" value="Cytochrome_P450_monoxygenase"/>
</dbReference>
<proteinExistence type="inferred from homology"/>
<keyword evidence="3" id="KW-0560">Oxidoreductase</keyword>
<dbReference type="InterPro" id="IPR017972">
    <property type="entry name" value="Cyt_P450_CS"/>
</dbReference>
<keyword evidence="3" id="KW-0408">Iron</keyword>
<keyword evidence="3" id="KW-0349">Heme</keyword>
<dbReference type="Pfam" id="PF00067">
    <property type="entry name" value="p450"/>
    <property type="match status" value="1"/>
</dbReference>
<dbReference type="SUPFAM" id="SSF48264">
    <property type="entry name" value="Cytochrome P450"/>
    <property type="match status" value="1"/>
</dbReference>
<organism evidence="4 5">
    <name type="scientific">Asanoa siamensis</name>
    <dbReference type="NCBI Taxonomy" id="926357"/>
    <lineage>
        <taxon>Bacteria</taxon>
        <taxon>Bacillati</taxon>
        <taxon>Actinomycetota</taxon>
        <taxon>Actinomycetes</taxon>
        <taxon>Micromonosporales</taxon>
        <taxon>Micromonosporaceae</taxon>
        <taxon>Asanoa</taxon>
    </lineage>
</organism>
<evidence type="ECO:0000256" key="1">
    <source>
        <dbReference type="ARBA" id="ARBA00001971"/>
    </source>
</evidence>
<dbReference type="InterPro" id="IPR001128">
    <property type="entry name" value="Cyt_P450"/>
</dbReference>
<comment type="similarity">
    <text evidence="2 3">Belongs to the cytochrome P450 family.</text>
</comment>
<dbReference type="PROSITE" id="PS00086">
    <property type="entry name" value="CYTOCHROME_P450"/>
    <property type="match status" value="1"/>
</dbReference>
<sequence length="443" mass="49443">MDPPVVRLPKAAQAVGMVFLRRRFLMSLRRRYGTAYVLDVPPFGRTLVVSDPAALKQLFTAAPDIAGTPQPNLGRMLGSGSIFGLDGEPHRARRKVLVPPFHGRRMQAYAGLIEEEFRREAATWPLGREFATQDAWMRITLNVILRAVFGADGAELTELRATLPTFVTYGSKLSMLPVSDRGIGPWNPWRRFREYRAAYDRTVQILIDRARADERLDERDDILAMLLQSRYDDGAPMSDAHVKDELLTLLAAGHETTATTLAWAMERLSRHPAVLHALVDDLDGGGTELLQATILELQRVRPVVINTARRVNGDGLVIGGFAVPRGWTVLAGIDLVQSDERVFPHPRRFDPTRFVGEKPATYAWIPFGGGTRRCVGAAFANLEMTVVLRALLRDFELRTTYAPGERWHARGVAYAPDKGGRVVVHRRTRPVRGRAGERMEVTA</sequence>
<dbReference type="PANTHER" id="PTHR24305:SF166">
    <property type="entry name" value="CYTOCHROME P450 12A4, MITOCHONDRIAL-RELATED"/>
    <property type="match status" value="1"/>
</dbReference>
<dbReference type="EMBL" id="BONE01000011">
    <property type="protein sequence ID" value="GIF72451.1"/>
    <property type="molecule type" value="Genomic_DNA"/>
</dbReference>
<dbReference type="InterPro" id="IPR002401">
    <property type="entry name" value="Cyt_P450_E_grp-I"/>
</dbReference>
<dbReference type="RefSeq" id="WP_203711945.1">
    <property type="nucleotide sequence ID" value="NZ_BONE01000011.1"/>
</dbReference>
<name>A0ABQ4CMD0_9ACTN</name>
<reference evidence="4 5" key="1">
    <citation type="submission" date="2021-01" db="EMBL/GenBank/DDBJ databases">
        <title>Whole genome shotgun sequence of Asanoa siamensis NBRC 107932.</title>
        <authorList>
            <person name="Komaki H."/>
            <person name="Tamura T."/>
        </authorList>
    </citation>
    <scope>NUCLEOTIDE SEQUENCE [LARGE SCALE GENOMIC DNA]</scope>
    <source>
        <strain evidence="4 5">NBRC 107932</strain>
    </source>
</reference>
<dbReference type="Gene3D" id="1.10.630.10">
    <property type="entry name" value="Cytochrome P450"/>
    <property type="match status" value="1"/>
</dbReference>